<dbReference type="STRING" id="1920490.GCA_001895925_04293"/>
<proteinExistence type="predicted"/>
<keyword evidence="2" id="KW-1185">Reference proteome</keyword>
<evidence type="ECO:0000313" key="2">
    <source>
        <dbReference type="Proteomes" id="UP000238634"/>
    </source>
</evidence>
<reference evidence="1 2" key="2">
    <citation type="submission" date="2018-03" db="EMBL/GenBank/DDBJ databases">
        <title>The ancient ancestry and fast evolution of plastids.</title>
        <authorList>
            <person name="Moore K.R."/>
            <person name="Magnabosco C."/>
            <person name="Momper L."/>
            <person name="Gold D.A."/>
            <person name="Bosak T."/>
            <person name="Fournier G.P."/>
        </authorList>
    </citation>
    <scope>NUCLEOTIDE SEQUENCE [LARGE SCALE GENOMIC DNA]</scope>
    <source>
        <strain evidence="1 2">ULC007</strain>
    </source>
</reference>
<organism evidence="1 2">
    <name type="scientific">Phormidesmis priestleyi ULC007</name>
    <dbReference type="NCBI Taxonomy" id="1920490"/>
    <lineage>
        <taxon>Bacteria</taxon>
        <taxon>Bacillati</taxon>
        <taxon>Cyanobacteriota</taxon>
        <taxon>Cyanophyceae</taxon>
        <taxon>Leptolyngbyales</taxon>
        <taxon>Leptolyngbyaceae</taxon>
        <taxon>Phormidesmis</taxon>
    </lineage>
</organism>
<evidence type="ECO:0000313" key="1">
    <source>
        <dbReference type="EMBL" id="PSB17902.1"/>
    </source>
</evidence>
<dbReference type="Proteomes" id="UP000238634">
    <property type="component" value="Unassembled WGS sequence"/>
</dbReference>
<sequence length="61" mass="6975">MEFDSLEITLSSALINAPIQTLPFVTEIPLFTPLFSQERFVVYRFLEQLGQQGWFAQVIPG</sequence>
<dbReference type="RefSeq" id="WP_073070402.1">
    <property type="nucleotide sequence ID" value="NZ_MPPI01000007.1"/>
</dbReference>
<comment type="caution">
    <text evidence="1">The sequence shown here is derived from an EMBL/GenBank/DDBJ whole genome shotgun (WGS) entry which is preliminary data.</text>
</comment>
<reference evidence="1 2" key="1">
    <citation type="submission" date="2018-02" db="EMBL/GenBank/DDBJ databases">
        <authorList>
            <person name="Cohen D.B."/>
            <person name="Kent A.D."/>
        </authorList>
    </citation>
    <scope>NUCLEOTIDE SEQUENCE [LARGE SCALE GENOMIC DNA]</scope>
    <source>
        <strain evidence="1 2">ULC007</strain>
    </source>
</reference>
<dbReference type="AlphaFoldDB" id="A0A2T1DBJ8"/>
<protein>
    <submittedName>
        <fullName evidence="1">Uncharacterized protein</fullName>
    </submittedName>
</protein>
<name>A0A2T1DBJ8_9CYAN</name>
<gene>
    <name evidence="1" type="ORF">C7B65_17015</name>
</gene>
<accession>A0A2T1DBJ8</accession>
<dbReference type="EMBL" id="PVWG01000022">
    <property type="protein sequence ID" value="PSB17902.1"/>
    <property type="molecule type" value="Genomic_DNA"/>
</dbReference>